<dbReference type="AlphaFoldDB" id="A0A0J6F511"/>
<keyword evidence="4" id="KW-0186">Copper</keyword>
<feature type="domain" description="Copper-fist" evidence="9">
    <location>
        <begin position="1"/>
        <end position="39"/>
    </location>
</feature>
<protein>
    <recommendedName>
        <fullName evidence="9">Copper-fist domain-containing protein</fullName>
    </recommendedName>
</protein>
<dbReference type="GO" id="GO:0000978">
    <property type="term" value="F:RNA polymerase II cis-regulatory region sequence-specific DNA binding"/>
    <property type="evidence" value="ECO:0007669"/>
    <property type="project" value="TreeGrafter"/>
</dbReference>
<reference evidence="11" key="2">
    <citation type="journal article" date="2009" name="Genome Res.">
        <title>Comparative genomic analyses of the human fungal pathogens Coccidioides and their relatives.</title>
        <authorList>
            <person name="Sharpton T.J."/>
            <person name="Stajich J.E."/>
            <person name="Rounsley S.D."/>
            <person name="Gardner M.J."/>
            <person name="Wortman J.R."/>
            <person name="Jordar V.S."/>
            <person name="Maiti R."/>
            <person name="Kodira C.D."/>
            <person name="Neafsey D.E."/>
            <person name="Zeng Q."/>
            <person name="Hung C.-Y."/>
            <person name="McMahan C."/>
            <person name="Muszewska A."/>
            <person name="Grynberg M."/>
            <person name="Mandel M.A."/>
            <person name="Kellner E.M."/>
            <person name="Barker B.M."/>
            <person name="Galgiani J.N."/>
            <person name="Orbach M.J."/>
            <person name="Kirkland T.N."/>
            <person name="Cole G.T."/>
            <person name="Henn M.R."/>
            <person name="Birren B.W."/>
            <person name="Taylor J.W."/>
        </authorList>
    </citation>
    <scope>NUCLEOTIDE SEQUENCE [LARGE SCALE GENOMIC DNA]</scope>
    <source>
        <strain evidence="11">RMSCC 3488</strain>
    </source>
</reference>
<dbReference type="InterPro" id="IPR036395">
    <property type="entry name" value="Cu_fist_DNA-bd_dom_sf"/>
</dbReference>
<keyword evidence="2" id="KW-0479">Metal-binding</keyword>
<evidence type="ECO:0000256" key="7">
    <source>
        <dbReference type="ARBA" id="ARBA00023242"/>
    </source>
</evidence>
<dbReference type="PANTHER" id="PTHR28088:SF5">
    <property type="entry name" value="TRANSCRIPTIONAL ACTIVATOR HAA1-RELATED"/>
    <property type="match status" value="1"/>
</dbReference>
<dbReference type="InterPro" id="IPR001083">
    <property type="entry name" value="Cu_fist_DNA-bd_dom"/>
</dbReference>
<keyword evidence="6" id="KW-0804">Transcription</keyword>
<keyword evidence="5" id="KW-0805">Transcription regulation</keyword>
<dbReference type="Pfam" id="PF00649">
    <property type="entry name" value="Copper-fist"/>
    <property type="match status" value="1"/>
</dbReference>
<dbReference type="SMART" id="SM01090">
    <property type="entry name" value="Copper-fist"/>
    <property type="match status" value="1"/>
</dbReference>
<dbReference type="OrthoDB" id="5600085at2759"/>
<proteinExistence type="predicted"/>
<feature type="region of interest" description="Disordered" evidence="8">
    <location>
        <begin position="191"/>
        <end position="215"/>
    </location>
</feature>
<reference evidence="10 11" key="1">
    <citation type="submission" date="2007-06" db="EMBL/GenBank/DDBJ databases">
        <title>The Genome Sequence of Coccidioides posadasii RMSCC_3488.</title>
        <authorList>
            <consortium name="Coccidioides Genome Resources Consortium"/>
            <consortium name="The Broad Institute Genome Sequencing Platform"/>
            <person name="Henn M.R."/>
            <person name="Sykes S."/>
            <person name="Young S."/>
            <person name="Jaffe D."/>
            <person name="Berlin A."/>
            <person name="Alvarez P."/>
            <person name="Butler J."/>
            <person name="Gnerre S."/>
            <person name="Grabherr M."/>
            <person name="Mauceli E."/>
            <person name="Brockman W."/>
            <person name="Kodira C."/>
            <person name="Alvarado L."/>
            <person name="Zeng Q."/>
            <person name="Crawford M."/>
            <person name="Antoine C."/>
            <person name="Devon K."/>
            <person name="Galgiani J."/>
            <person name="Orsborn K."/>
            <person name="Lewis M.L."/>
            <person name="Nusbaum C."/>
            <person name="Galagan J."/>
            <person name="Birren B."/>
        </authorList>
    </citation>
    <scope>NUCLEOTIDE SEQUENCE [LARGE SCALE GENOMIC DNA]</scope>
    <source>
        <strain evidence="10 11">RMSCC 3488</strain>
    </source>
</reference>
<dbReference type="Proteomes" id="UP000054567">
    <property type="component" value="Unassembled WGS sequence"/>
</dbReference>
<dbReference type="GO" id="GO:0006879">
    <property type="term" value="P:intracellular iron ion homeostasis"/>
    <property type="evidence" value="ECO:0007669"/>
    <property type="project" value="TreeGrafter"/>
</dbReference>
<evidence type="ECO:0000256" key="5">
    <source>
        <dbReference type="ARBA" id="ARBA00023015"/>
    </source>
</evidence>
<evidence type="ECO:0000256" key="4">
    <source>
        <dbReference type="ARBA" id="ARBA00023008"/>
    </source>
</evidence>
<dbReference type="GO" id="GO:0005507">
    <property type="term" value="F:copper ion binding"/>
    <property type="evidence" value="ECO:0007669"/>
    <property type="project" value="InterPro"/>
</dbReference>
<dbReference type="VEuPathDB" id="FungiDB:CPAG_01584"/>
<evidence type="ECO:0000256" key="6">
    <source>
        <dbReference type="ARBA" id="ARBA00023163"/>
    </source>
</evidence>
<organism evidence="10 11">
    <name type="scientific">Coccidioides posadasii RMSCC 3488</name>
    <dbReference type="NCBI Taxonomy" id="454284"/>
    <lineage>
        <taxon>Eukaryota</taxon>
        <taxon>Fungi</taxon>
        <taxon>Dikarya</taxon>
        <taxon>Ascomycota</taxon>
        <taxon>Pezizomycotina</taxon>
        <taxon>Eurotiomycetes</taxon>
        <taxon>Eurotiomycetidae</taxon>
        <taxon>Onygenales</taxon>
        <taxon>Onygenaceae</taxon>
        <taxon>Coccidioides</taxon>
    </lineage>
</organism>
<dbReference type="PANTHER" id="PTHR28088">
    <property type="entry name" value="TRANSCRIPTIONAL ACTIVATOR HAA1-RELATED"/>
    <property type="match status" value="1"/>
</dbReference>
<dbReference type="SMART" id="SM00412">
    <property type="entry name" value="Cu_FIST"/>
    <property type="match status" value="1"/>
</dbReference>
<reference evidence="11" key="3">
    <citation type="journal article" date="2010" name="Genome Res.">
        <title>Population genomic sequencing of Coccidioides fungi reveals recent hybridization and transposon control.</title>
        <authorList>
            <person name="Neafsey D.E."/>
            <person name="Barker B.M."/>
            <person name="Sharpton T.J."/>
            <person name="Stajich J.E."/>
            <person name="Park D.J."/>
            <person name="Whiston E."/>
            <person name="Hung C.-Y."/>
            <person name="McMahan C."/>
            <person name="White J."/>
            <person name="Sykes S."/>
            <person name="Heiman D."/>
            <person name="Young S."/>
            <person name="Zeng Q."/>
            <person name="Abouelleil A."/>
            <person name="Aftuck L."/>
            <person name="Bessette D."/>
            <person name="Brown A."/>
            <person name="FitzGerald M."/>
            <person name="Lui A."/>
            <person name="Macdonald J.P."/>
            <person name="Priest M."/>
            <person name="Orbach M.J."/>
            <person name="Galgiani J.N."/>
            <person name="Kirkland T.N."/>
            <person name="Cole G.T."/>
            <person name="Birren B.W."/>
            <person name="Henn M.R."/>
            <person name="Taylor J.W."/>
            <person name="Rounsley S.D."/>
        </authorList>
    </citation>
    <scope>NUCLEOTIDE SEQUENCE [LARGE SCALE GENOMIC DNA]</scope>
    <source>
        <strain evidence="11">RMSCC 3488</strain>
    </source>
</reference>
<dbReference type="PRINTS" id="PR00617">
    <property type="entry name" value="COPPERFIST"/>
</dbReference>
<evidence type="ECO:0000259" key="9">
    <source>
        <dbReference type="PROSITE" id="PS50073"/>
    </source>
</evidence>
<comment type="subcellular location">
    <subcellularLocation>
        <location evidence="1">Nucleus</location>
    </subcellularLocation>
</comment>
<dbReference type="PROSITE" id="PS50073">
    <property type="entry name" value="COPPER_FIST_2"/>
    <property type="match status" value="1"/>
</dbReference>
<dbReference type="GO" id="GO:0000981">
    <property type="term" value="F:DNA-binding transcription factor activity, RNA polymerase II-specific"/>
    <property type="evidence" value="ECO:0007669"/>
    <property type="project" value="TreeGrafter"/>
</dbReference>
<dbReference type="SUPFAM" id="SSF57879">
    <property type="entry name" value="Zinc domain conserved in yeast copper-regulated transcription factors"/>
    <property type="match status" value="1"/>
</dbReference>
<evidence type="ECO:0000256" key="2">
    <source>
        <dbReference type="ARBA" id="ARBA00022723"/>
    </source>
</evidence>
<dbReference type="FunFam" id="3.90.430.10:FF:000001">
    <property type="entry name" value="Copper fist DNA-binding protein"/>
    <property type="match status" value="1"/>
</dbReference>
<evidence type="ECO:0000256" key="8">
    <source>
        <dbReference type="SAM" id="MobiDB-lite"/>
    </source>
</evidence>
<dbReference type="InterPro" id="IPR051763">
    <property type="entry name" value="Copper_Homeo_Regul"/>
</dbReference>
<evidence type="ECO:0000256" key="1">
    <source>
        <dbReference type="ARBA" id="ARBA00004123"/>
    </source>
</evidence>
<evidence type="ECO:0000313" key="10">
    <source>
        <dbReference type="EMBL" id="KMM65233.1"/>
    </source>
</evidence>
<dbReference type="Gene3D" id="3.90.430.10">
    <property type="entry name" value="Copper fist DNA-binding domain"/>
    <property type="match status" value="1"/>
</dbReference>
<accession>A0A0J6F511</accession>
<evidence type="ECO:0000313" key="11">
    <source>
        <dbReference type="Proteomes" id="UP000054567"/>
    </source>
</evidence>
<dbReference type="EMBL" id="DS268109">
    <property type="protein sequence ID" value="KMM65233.1"/>
    <property type="molecule type" value="Genomic_DNA"/>
</dbReference>
<dbReference type="GO" id="GO:0045944">
    <property type="term" value="P:positive regulation of transcription by RNA polymerase II"/>
    <property type="evidence" value="ECO:0007669"/>
    <property type="project" value="TreeGrafter"/>
</dbReference>
<keyword evidence="7" id="KW-0539">Nucleus</keyword>
<evidence type="ECO:0000256" key="3">
    <source>
        <dbReference type="ARBA" id="ARBA00022833"/>
    </source>
</evidence>
<dbReference type="GO" id="GO:0005634">
    <property type="term" value="C:nucleus"/>
    <property type="evidence" value="ECO:0007669"/>
    <property type="project" value="UniProtKB-SubCell"/>
</dbReference>
<keyword evidence="3" id="KW-0862">Zinc</keyword>
<name>A0A0J6F511_COCPO</name>
<dbReference type="GO" id="GO:0006878">
    <property type="term" value="P:intracellular copper ion homeostasis"/>
    <property type="evidence" value="ECO:0007669"/>
    <property type="project" value="TreeGrafter"/>
</dbReference>
<sequence>MLINGEKYACDACIRGHRVSSCQHHDRPLSHINRKGRPVSQCPHCRGLRKSRTSHVSCQCGEKPHSKGDCKNGVEKGSRKQCCCGHGSRCICAAKRDSNLATVPEVGPAPNQKSTFQTKQVHISGAKIDPTTVSHRTKVKHNNTSKRAHPYPMPRSHTIHSVSELARHSAETLPLPEDMTISRSVAAHQDSITSAPRHPRRARSEHGSPVLGLTRLDTQDPPFDIPYSTFDQGSLPSPAFDYPQQWAGLYYPDADITLEAASLGPPSVDWSTFDLAYGSDALTATYSQPPSYASFDHTNFSHPELSRSSSHDTSDPEEFAPRGLPMQTAKPDYPEIRTISDGSEAEAYHLSASPSHLDMPQSHILDPNRLGSLDMDMYWQRVSEGLSQPSPLANIPLGPELPNYSLPQTYPAQQTSVPIDSTIPLDAASVFTSAGTSDPIWIPSASPFPPVLSPVSMEAGRIVDQAQWQT</sequence>
<feature type="region of interest" description="Disordered" evidence="8">
    <location>
        <begin position="295"/>
        <end position="336"/>
    </location>
</feature>
<gene>
    <name evidence="10" type="ORF">CPAG_01584</name>
</gene>